<dbReference type="Pfam" id="PF13952">
    <property type="entry name" value="DUF4216"/>
    <property type="match status" value="1"/>
</dbReference>
<gene>
    <name evidence="4" type="ORF">Prudu_006189</name>
</gene>
<dbReference type="Pfam" id="PF13960">
    <property type="entry name" value="DUF4218"/>
    <property type="match status" value="1"/>
</dbReference>
<dbReference type="AlphaFoldDB" id="A0A4Y1QZ93"/>
<dbReference type="EMBL" id="AP019298">
    <property type="protein sequence ID" value="BBG97158.1"/>
    <property type="molecule type" value="Genomic_DNA"/>
</dbReference>
<evidence type="ECO:0000259" key="3">
    <source>
        <dbReference type="Pfam" id="PF13963"/>
    </source>
</evidence>
<protein>
    <recommendedName>
        <fullName evidence="5">Ankyrin repeat family protein</fullName>
    </recommendedName>
</protein>
<proteinExistence type="predicted"/>
<dbReference type="InterPro" id="IPR029480">
    <property type="entry name" value="Transpos_assoc"/>
</dbReference>
<dbReference type="InterPro" id="IPR025312">
    <property type="entry name" value="DUF4216"/>
</dbReference>
<dbReference type="InterPro" id="IPR025452">
    <property type="entry name" value="DUF4218"/>
</dbReference>
<feature type="domain" description="DUF4216" evidence="1">
    <location>
        <begin position="919"/>
        <end position="991"/>
    </location>
</feature>
<evidence type="ECO:0000259" key="2">
    <source>
        <dbReference type="Pfam" id="PF13960"/>
    </source>
</evidence>
<sequence length="1108" mass="127681">MSRRWIQNPNRCSDEYLDGIEDFIEFARRHNPGATRIRCPCRRCNNTLWETIENVGFHLVRNGMIETYSIWNLHGEQLDHASSSNATRMDSVEPIVDPNDQVMDIIQDAFPFASTNINHEREDDVPTPIDSAEFEQYEKLLKNATKSYTRELMHGKIKYRMSNLCFDYFLGVFKRMLPTDNCLPKDHKHAQKVLNGLGLGYEKIHACKNNCMLFYKEHETLDTCLICNESRFKMTSQNRTTKIPQKVMRYLPLKPRLQRLYMSTHTATDMRWHKEKRVDDDVMRHPADGEAWKEFDRTFPEFAADPRNVRLGLATDGFNPYGVLNQHHSTWPIFVFPYNLPPWKCMKKEYMMMTVLITEDPGRSIDVYLRPLVDELKDLWTNGVRTYDKSTGKMFTLRAAVMWTVNDFPAYAMVSGWSTKGYMACPVCKEDVTSGWHAEKFVTLVIGDGCHGTTSGGKKIKSSTGTQSVASDLENGPSDQTFYTYELDSQAYVFELPYWSKLKLRHNLDVMHVEKNVFDTLVGTILDIEGKTKDTIKARLDLERMGIRRGLWMNRDSDKARRDLAFFSMKPNDKKEFLKFVSSVKFPDGYASNIARCVNVDGGKFTGLKSHDCHVFMQRLLPVGIRHLLPEDVVKPIMLLSRFFSQLTAKTLRKTDIFQLRHDIVQVLCKFEMIFPPAFFTSMMHVMVHLPEEALLAGPVNYRWMYPIERLLGELKKSVRNRAKPEGSIIEAWVQYESLTFCGMYLKDVETAFNRPQRNNDGGMRKEKLSVFAQSARPFGDPGRGESFSRNDMEVAHWFVLNNCDEIMAYLDEHEEMMKREHPSHLVAQKQRELFPQWFLDSVNKLKSSNSPTYSDELYNLAFGPIRAELFSGCYINGVKFLGAARDDKLCTQNSGVHVPGGGESTNIDFYGKLTTVVQLLYKDRYQVIMFKCRWFDSNPNRPGSVKIDHGLLSVNINRTWYDDDPYILANMATQIVYLDDPKAGSSWKVVQKMDHRNVYAIPELDPTDNDVDNVADQRLESSMENDAETLRDTHVIQEPFQIQGVSSIEIPIQSITIDLGDLPRFDVAVGPSSEDDVVIVERRRRIGRPKVMIATITKVIIVQMMNN</sequence>
<feature type="domain" description="Transposase-associated" evidence="3">
    <location>
        <begin position="3"/>
        <end position="76"/>
    </location>
</feature>
<evidence type="ECO:0008006" key="5">
    <source>
        <dbReference type="Google" id="ProtNLM"/>
    </source>
</evidence>
<dbReference type="PANTHER" id="PTHR48258:SF6">
    <property type="entry name" value="LEUCINE-RICH REPEAT DOMAIN, L DOMAIN-CONTAINING PROTEIN"/>
    <property type="match status" value="1"/>
</dbReference>
<dbReference type="Pfam" id="PF02992">
    <property type="entry name" value="Transposase_21"/>
    <property type="match status" value="1"/>
</dbReference>
<evidence type="ECO:0000259" key="1">
    <source>
        <dbReference type="Pfam" id="PF13952"/>
    </source>
</evidence>
<organism evidence="4">
    <name type="scientific">Prunus dulcis</name>
    <name type="common">Almond</name>
    <name type="synonym">Amygdalus dulcis</name>
    <dbReference type="NCBI Taxonomy" id="3755"/>
    <lineage>
        <taxon>Eukaryota</taxon>
        <taxon>Viridiplantae</taxon>
        <taxon>Streptophyta</taxon>
        <taxon>Embryophyta</taxon>
        <taxon>Tracheophyta</taxon>
        <taxon>Spermatophyta</taxon>
        <taxon>Magnoliopsida</taxon>
        <taxon>eudicotyledons</taxon>
        <taxon>Gunneridae</taxon>
        <taxon>Pentapetalae</taxon>
        <taxon>rosids</taxon>
        <taxon>fabids</taxon>
        <taxon>Rosales</taxon>
        <taxon>Rosaceae</taxon>
        <taxon>Amygdaloideae</taxon>
        <taxon>Amygdaleae</taxon>
        <taxon>Prunus</taxon>
    </lineage>
</organism>
<evidence type="ECO:0000313" key="4">
    <source>
        <dbReference type="EMBL" id="BBG97158.1"/>
    </source>
</evidence>
<dbReference type="PANTHER" id="PTHR48258">
    <property type="entry name" value="DUF4218 DOMAIN-CONTAINING PROTEIN-RELATED"/>
    <property type="match status" value="1"/>
</dbReference>
<accession>A0A4Y1QZ93</accession>
<reference evidence="4" key="1">
    <citation type="journal article" date="2019" name="Science">
        <title>Mutation of a bHLH transcription factor allowed almond domestication.</title>
        <authorList>
            <person name="Sanchez-Perez R."/>
            <person name="Pavan S."/>
            <person name="Mazzeo R."/>
            <person name="Moldovan C."/>
            <person name="Aiese Cigliano R."/>
            <person name="Del Cueto J."/>
            <person name="Ricciardi F."/>
            <person name="Lotti C."/>
            <person name="Ricciardi L."/>
            <person name="Dicenta F."/>
            <person name="Lopez-Marques R.L."/>
            <person name="Lindberg Moller B."/>
        </authorList>
    </citation>
    <scope>NUCLEOTIDE SEQUENCE</scope>
</reference>
<feature type="domain" description="DUF4218" evidence="2">
    <location>
        <begin position="647"/>
        <end position="759"/>
    </location>
</feature>
<dbReference type="Pfam" id="PF13963">
    <property type="entry name" value="Transpos_assoc"/>
    <property type="match status" value="1"/>
</dbReference>
<name>A0A4Y1QZ93_PRUDU</name>
<dbReference type="InterPro" id="IPR004242">
    <property type="entry name" value="Transposase_21"/>
</dbReference>